<dbReference type="PATRIC" id="fig|37927.3.peg.1007"/>
<reference evidence="3 4" key="1">
    <citation type="submission" date="2016-02" db="EMBL/GenBank/DDBJ databases">
        <title>Complete genome of Sinomonas atrocyanea KCTC 3377.</title>
        <authorList>
            <person name="Kim K.M."/>
        </authorList>
    </citation>
    <scope>NUCLEOTIDE SEQUENCE [LARGE SCALE GENOMIC DNA]</scope>
    <source>
        <strain evidence="3 4">KCTC 3377</strain>
    </source>
</reference>
<gene>
    <name evidence="3" type="ORF">SA2016_0967</name>
</gene>
<dbReference type="NCBIfam" id="NF005559">
    <property type="entry name" value="PRK07231.1"/>
    <property type="match status" value="1"/>
</dbReference>
<dbReference type="STRING" id="37927.SA2016_0967"/>
<dbReference type="OrthoDB" id="4288312at2"/>
<sequence>MGDNLSQNVALVTGAARGIGEAIVREMVEEGASVVAVDRDGSALQESLARLGADGRVLGACADITRPDEVAEAVARASEAFGPVDVLVNNAGVSAYFDPVAMTDADWESVLGVDLKGAWTCSRQVIPGMRAAGRGSIVNIASIHARLTVGGMFPYAVAKTGLIGLTRSLALDLAAEGIRVNAVSPGWTRTYLVQEWFESQPDSTSAEASVLNAHPMGRICEPEEIARVVAFVASDKASGLTGAEIPVDAGLGIRMAT</sequence>
<dbReference type="FunFam" id="3.40.50.720:FF:000084">
    <property type="entry name" value="Short-chain dehydrogenase reductase"/>
    <property type="match status" value="1"/>
</dbReference>
<keyword evidence="2" id="KW-0560">Oxidoreductase</keyword>
<evidence type="ECO:0000256" key="1">
    <source>
        <dbReference type="ARBA" id="ARBA00006484"/>
    </source>
</evidence>
<dbReference type="SUPFAM" id="SSF51735">
    <property type="entry name" value="NAD(P)-binding Rossmann-fold domains"/>
    <property type="match status" value="1"/>
</dbReference>
<dbReference type="InterPro" id="IPR020904">
    <property type="entry name" value="Sc_DH/Rdtase_CS"/>
</dbReference>
<evidence type="ECO:0000313" key="4">
    <source>
        <dbReference type="Proteomes" id="UP000070134"/>
    </source>
</evidence>
<accession>A0A127A1X7</accession>
<dbReference type="GO" id="GO:0016616">
    <property type="term" value="F:oxidoreductase activity, acting on the CH-OH group of donors, NAD or NADP as acceptor"/>
    <property type="evidence" value="ECO:0007669"/>
    <property type="project" value="TreeGrafter"/>
</dbReference>
<dbReference type="Gene3D" id="3.40.50.720">
    <property type="entry name" value="NAD(P)-binding Rossmann-like Domain"/>
    <property type="match status" value="1"/>
</dbReference>
<dbReference type="InterPro" id="IPR036291">
    <property type="entry name" value="NAD(P)-bd_dom_sf"/>
</dbReference>
<dbReference type="KEGG" id="satk:SA2016_0967"/>
<dbReference type="PANTHER" id="PTHR42760:SF133">
    <property type="entry name" value="3-OXOACYL-[ACYL-CARRIER-PROTEIN] REDUCTASE"/>
    <property type="match status" value="1"/>
</dbReference>
<dbReference type="Pfam" id="PF13561">
    <property type="entry name" value="adh_short_C2"/>
    <property type="match status" value="1"/>
</dbReference>
<dbReference type="PROSITE" id="PS00061">
    <property type="entry name" value="ADH_SHORT"/>
    <property type="match status" value="1"/>
</dbReference>
<dbReference type="PRINTS" id="PR00080">
    <property type="entry name" value="SDRFAMILY"/>
</dbReference>
<dbReference type="InterPro" id="IPR002347">
    <property type="entry name" value="SDR_fam"/>
</dbReference>
<proteinExistence type="inferred from homology"/>
<dbReference type="RefSeq" id="WP_066495943.1">
    <property type="nucleotide sequence ID" value="NZ_BJMO01000018.1"/>
</dbReference>
<organism evidence="3 4">
    <name type="scientific">Sinomonas atrocyanea</name>
    <dbReference type="NCBI Taxonomy" id="37927"/>
    <lineage>
        <taxon>Bacteria</taxon>
        <taxon>Bacillati</taxon>
        <taxon>Actinomycetota</taxon>
        <taxon>Actinomycetes</taxon>
        <taxon>Micrococcales</taxon>
        <taxon>Micrococcaceae</taxon>
        <taxon>Sinomonas</taxon>
    </lineage>
</organism>
<keyword evidence="4" id="KW-1185">Reference proteome</keyword>
<dbReference type="PRINTS" id="PR00081">
    <property type="entry name" value="GDHRDH"/>
</dbReference>
<comment type="similarity">
    <text evidence="1">Belongs to the short-chain dehydrogenases/reductases (SDR) family.</text>
</comment>
<dbReference type="EMBL" id="CP014518">
    <property type="protein sequence ID" value="AMM31652.1"/>
    <property type="molecule type" value="Genomic_DNA"/>
</dbReference>
<evidence type="ECO:0000313" key="3">
    <source>
        <dbReference type="EMBL" id="AMM31652.1"/>
    </source>
</evidence>
<dbReference type="CDD" id="cd05233">
    <property type="entry name" value="SDR_c"/>
    <property type="match status" value="1"/>
</dbReference>
<dbReference type="Proteomes" id="UP000070134">
    <property type="component" value="Chromosome"/>
</dbReference>
<dbReference type="AlphaFoldDB" id="A0A127A1X7"/>
<dbReference type="PANTHER" id="PTHR42760">
    <property type="entry name" value="SHORT-CHAIN DEHYDROGENASES/REDUCTASES FAMILY MEMBER"/>
    <property type="match status" value="1"/>
</dbReference>
<evidence type="ECO:0000256" key="2">
    <source>
        <dbReference type="ARBA" id="ARBA00023002"/>
    </source>
</evidence>
<name>A0A127A1X7_9MICC</name>
<protein>
    <submittedName>
        <fullName evidence="3">Short-chain dehydrogenase</fullName>
    </submittedName>
</protein>